<proteinExistence type="predicted"/>
<evidence type="ECO:0000256" key="3">
    <source>
        <dbReference type="PROSITE-ProRule" id="PRU00023"/>
    </source>
</evidence>
<dbReference type="PANTHER" id="PTHR24198">
    <property type="entry name" value="ANKYRIN REPEAT AND PROTEIN KINASE DOMAIN-CONTAINING PROTEIN"/>
    <property type="match status" value="1"/>
</dbReference>
<dbReference type="PROSITE" id="PS50297">
    <property type="entry name" value="ANK_REP_REGION"/>
    <property type="match status" value="3"/>
</dbReference>
<evidence type="ECO:0000256" key="1">
    <source>
        <dbReference type="ARBA" id="ARBA00022737"/>
    </source>
</evidence>
<dbReference type="InterPro" id="IPR002110">
    <property type="entry name" value="Ankyrin_rpt"/>
</dbReference>
<keyword evidence="5" id="KW-1185">Reference proteome</keyword>
<dbReference type="InterPro" id="IPR036770">
    <property type="entry name" value="Ankyrin_rpt-contain_sf"/>
</dbReference>
<evidence type="ECO:0008006" key="6">
    <source>
        <dbReference type="Google" id="ProtNLM"/>
    </source>
</evidence>
<protein>
    <recommendedName>
        <fullName evidence="6">F-box domain-containing protein</fullName>
    </recommendedName>
</protein>
<keyword evidence="1" id="KW-0677">Repeat</keyword>
<evidence type="ECO:0000313" key="5">
    <source>
        <dbReference type="Proteomes" id="UP000766486"/>
    </source>
</evidence>
<dbReference type="SUPFAM" id="SSF48403">
    <property type="entry name" value="Ankyrin repeat"/>
    <property type="match status" value="1"/>
</dbReference>
<dbReference type="PROSITE" id="PS50088">
    <property type="entry name" value="ANK_REPEAT"/>
    <property type="match status" value="3"/>
</dbReference>
<evidence type="ECO:0000256" key="2">
    <source>
        <dbReference type="ARBA" id="ARBA00023043"/>
    </source>
</evidence>
<keyword evidence="2 3" id="KW-0040">ANK repeat</keyword>
<dbReference type="EMBL" id="CABFNS010000814">
    <property type="protein sequence ID" value="VUC30133.1"/>
    <property type="molecule type" value="Genomic_DNA"/>
</dbReference>
<organism evidence="4 5">
    <name type="scientific">Bionectria ochroleuca</name>
    <name type="common">Gliocladium roseum</name>
    <dbReference type="NCBI Taxonomy" id="29856"/>
    <lineage>
        <taxon>Eukaryota</taxon>
        <taxon>Fungi</taxon>
        <taxon>Dikarya</taxon>
        <taxon>Ascomycota</taxon>
        <taxon>Pezizomycotina</taxon>
        <taxon>Sordariomycetes</taxon>
        <taxon>Hypocreomycetidae</taxon>
        <taxon>Hypocreales</taxon>
        <taxon>Bionectriaceae</taxon>
        <taxon>Clonostachys</taxon>
    </lineage>
</organism>
<reference evidence="4 5" key="1">
    <citation type="submission" date="2019-06" db="EMBL/GenBank/DDBJ databases">
        <authorList>
            <person name="Broberg M."/>
        </authorList>
    </citation>
    <scope>NUCLEOTIDE SEQUENCE [LARGE SCALE GENOMIC DNA]</scope>
</reference>
<gene>
    <name evidence="4" type="ORF">CLO192961_LOCUS278464</name>
</gene>
<dbReference type="SMART" id="SM00248">
    <property type="entry name" value="ANK"/>
    <property type="match status" value="8"/>
</dbReference>
<feature type="repeat" description="ANK" evidence="3">
    <location>
        <begin position="164"/>
        <end position="196"/>
    </location>
</feature>
<sequence>MAMELLELPNEILKEIAEWLWEEADLNAFLLTNRRLFELLDAYLYSHNLHRRELEEIWENNTALVKTSDRSGPEATYRKALEAINARDTTQARELANRTLYRAMNAGQAYLVKVHLAVDDAMNPAKHPQINKHPFIRSCCQRNTEIFWLMVNSPLFDANVEGQDGSTPLMGACGWGHIEPVRFLIEHGADVNAQDNNGFTPIYNAAENGEVEVLKLLAATGKLKLNVCTKGDATALWRAQYLNRRDAALFLAKQPGVDCYIGDRLGYNPIQIAVMNGDIELLRAMVEGGVDINYDPHECGNTIVTFAAAQGCVESLRFLLSVPGAQVNPKPGISCWPLGVAAHEGHEQVIELLLGHPDTIIDATDAHGNTSLLSAVYFCHEEATEVLLASGRPDINKKCSRGYTALQAAAEKQNVPMIRRLLAVPGIDPELSNDFGHTALDIAVGLGDIKCVKTLLECEQVANGSAVRFENNPYEQAKADGSTELEVLLKPYYDRRVG</sequence>
<accession>A0ABY6UJB3</accession>
<dbReference type="Gene3D" id="1.25.40.20">
    <property type="entry name" value="Ankyrin repeat-containing domain"/>
    <property type="match status" value="1"/>
</dbReference>
<feature type="repeat" description="ANK" evidence="3">
    <location>
        <begin position="197"/>
        <end position="221"/>
    </location>
</feature>
<comment type="caution">
    <text evidence="4">The sequence shown here is derived from an EMBL/GenBank/DDBJ whole genome shotgun (WGS) entry which is preliminary data.</text>
</comment>
<dbReference type="Pfam" id="PF13637">
    <property type="entry name" value="Ank_4"/>
    <property type="match status" value="2"/>
</dbReference>
<dbReference type="Proteomes" id="UP000766486">
    <property type="component" value="Unassembled WGS sequence"/>
</dbReference>
<evidence type="ECO:0000313" key="4">
    <source>
        <dbReference type="EMBL" id="VUC30133.1"/>
    </source>
</evidence>
<name>A0ABY6UJB3_BIOOC</name>
<dbReference type="Pfam" id="PF12796">
    <property type="entry name" value="Ank_2"/>
    <property type="match status" value="2"/>
</dbReference>
<dbReference type="PANTHER" id="PTHR24198:SF165">
    <property type="entry name" value="ANKYRIN REPEAT-CONTAINING PROTEIN-RELATED"/>
    <property type="match status" value="1"/>
</dbReference>
<feature type="repeat" description="ANK" evidence="3">
    <location>
        <begin position="265"/>
        <end position="297"/>
    </location>
</feature>